<organism evidence="1 2">
    <name type="scientific">Persea americana</name>
    <name type="common">Avocado</name>
    <dbReference type="NCBI Taxonomy" id="3435"/>
    <lineage>
        <taxon>Eukaryota</taxon>
        <taxon>Viridiplantae</taxon>
        <taxon>Streptophyta</taxon>
        <taxon>Embryophyta</taxon>
        <taxon>Tracheophyta</taxon>
        <taxon>Spermatophyta</taxon>
        <taxon>Magnoliopsida</taxon>
        <taxon>Magnoliidae</taxon>
        <taxon>Laurales</taxon>
        <taxon>Lauraceae</taxon>
        <taxon>Persea</taxon>
    </lineage>
</organism>
<dbReference type="Proteomes" id="UP001234297">
    <property type="component" value="Chromosome 1"/>
</dbReference>
<protein>
    <submittedName>
        <fullName evidence="1">Uncharacterized protein</fullName>
    </submittedName>
</protein>
<sequence>MNFSLASATARFSVRCLMTRIMTQTMTGFERYGVDDACKQSDCVFNRKVPEPANQHMNMHMVCYMPVSHNPHGSI</sequence>
<keyword evidence="2" id="KW-1185">Reference proteome</keyword>
<evidence type="ECO:0000313" key="1">
    <source>
        <dbReference type="EMBL" id="KAJ8647904.1"/>
    </source>
</evidence>
<comment type="caution">
    <text evidence="1">The sequence shown here is derived from an EMBL/GenBank/DDBJ whole genome shotgun (WGS) entry which is preliminary data.</text>
</comment>
<gene>
    <name evidence="1" type="ORF">MRB53_000927</name>
</gene>
<dbReference type="EMBL" id="CM056809">
    <property type="protein sequence ID" value="KAJ8647904.1"/>
    <property type="molecule type" value="Genomic_DNA"/>
</dbReference>
<name>A0ACC2MQ88_PERAE</name>
<reference evidence="1 2" key="1">
    <citation type="journal article" date="2022" name="Hortic Res">
        <title>A haplotype resolved chromosomal level avocado genome allows analysis of novel avocado genes.</title>
        <authorList>
            <person name="Nath O."/>
            <person name="Fletcher S.J."/>
            <person name="Hayward A."/>
            <person name="Shaw L.M."/>
            <person name="Masouleh A.K."/>
            <person name="Furtado A."/>
            <person name="Henry R.J."/>
            <person name="Mitter N."/>
        </authorList>
    </citation>
    <scope>NUCLEOTIDE SEQUENCE [LARGE SCALE GENOMIC DNA]</scope>
    <source>
        <strain evidence="2">cv. Hass</strain>
    </source>
</reference>
<proteinExistence type="predicted"/>
<accession>A0ACC2MQ88</accession>
<evidence type="ECO:0000313" key="2">
    <source>
        <dbReference type="Proteomes" id="UP001234297"/>
    </source>
</evidence>